<proteinExistence type="predicted"/>
<evidence type="ECO:0000313" key="5">
    <source>
        <dbReference type="Proteomes" id="UP000286063"/>
    </source>
</evidence>
<dbReference type="AlphaFoldDB" id="A0A413IPR3"/>
<dbReference type="Pfam" id="PF16132">
    <property type="entry name" value="DUF4843"/>
    <property type="match status" value="1"/>
</dbReference>
<keyword evidence="6" id="KW-1185">Reference proteome</keyword>
<dbReference type="Proteomes" id="UP000286038">
    <property type="component" value="Unassembled WGS sequence"/>
</dbReference>
<name>A0A413IPR3_9BACT</name>
<evidence type="ECO:0000313" key="6">
    <source>
        <dbReference type="Proteomes" id="UP000654720"/>
    </source>
</evidence>
<reference evidence="4 5" key="1">
    <citation type="submission" date="2018-08" db="EMBL/GenBank/DDBJ databases">
        <title>A genome reference for cultivated species of the human gut microbiota.</title>
        <authorList>
            <person name="Zou Y."/>
            <person name="Xue W."/>
            <person name="Luo G."/>
        </authorList>
    </citation>
    <scope>NUCLEOTIDE SEQUENCE [LARGE SCALE GENOMIC DNA]</scope>
    <source>
        <strain evidence="3 4">AF34-33</strain>
        <strain evidence="2 5">OF02-7</strain>
    </source>
</reference>
<reference evidence="1 6" key="2">
    <citation type="submission" date="2021-02" db="EMBL/GenBank/DDBJ databases">
        <title>FDA dAtabase for Regulatory Grade micrObial Sequences (FDA-ARGOS): Supporting development and validation of Infectious Disease Dx tests.</title>
        <authorList>
            <person name="Carlson P."/>
            <person name="Fischbach M."/>
            <person name="Hastie J."/>
            <person name="Bilen M."/>
            <person name="Cheng A."/>
            <person name="Tallon L."/>
            <person name="Sadzewicz L."/>
            <person name="Zhao X."/>
            <person name="Boylan J."/>
            <person name="Ott S."/>
            <person name="Bowen H."/>
            <person name="Vavikolanu K."/>
            <person name="Mehta A."/>
            <person name="Aluvathingal J."/>
            <person name="Nadendla S."/>
            <person name="Yan Y."/>
            <person name="Sichtig H."/>
        </authorList>
    </citation>
    <scope>NUCLEOTIDE SEQUENCE [LARGE SCALE GENOMIC DNA]</scope>
    <source>
        <strain evidence="1 6">FDAARGOS_1229</strain>
    </source>
</reference>
<evidence type="ECO:0000313" key="1">
    <source>
        <dbReference type="EMBL" id="QRO49530.1"/>
    </source>
</evidence>
<dbReference type="PROSITE" id="PS51257">
    <property type="entry name" value="PROKAR_LIPOPROTEIN"/>
    <property type="match status" value="1"/>
</dbReference>
<dbReference type="Proteomes" id="UP000654720">
    <property type="component" value="Chromosome"/>
</dbReference>
<dbReference type="EMBL" id="QRPV01000007">
    <property type="protein sequence ID" value="RHM44005.1"/>
    <property type="molecule type" value="Genomic_DNA"/>
</dbReference>
<organism evidence="2 5">
    <name type="scientific">Butyricimonas virosa</name>
    <dbReference type="NCBI Taxonomy" id="544645"/>
    <lineage>
        <taxon>Bacteria</taxon>
        <taxon>Pseudomonadati</taxon>
        <taxon>Bacteroidota</taxon>
        <taxon>Bacteroidia</taxon>
        <taxon>Bacteroidales</taxon>
        <taxon>Odoribacteraceae</taxon>
        <taxon>Butyricimonas</taxon>
    </lineage>
</organism>
<dbReference type="RefSeq" id="WP_027199910.1">
    <property type="nucleotide sequence ID" value="NZ_CAJUBB010000068.1"/>
</dbReference>
<dbReference type="Proteomes" id="UP000286063">
    <property type="component" value="Unassembled WGS sequence"/>
</dbReference>
<dbReference type="EMBL" id="QSCR01000008">
    <property type="protein sequence ID" value="RGY19047.1"/>
    <property type="molecule type" value="Genomic_DNA"/>
</dbReference>
<dbReference type="InterPro" id="IPR032299">
    <property type="entry name" value="DUF4843"/>
</dbReference>
<gene>
    <name evidence="3" type="ORF">DWZ68_08220</name>
    <name evidence="2" type="ORF">DXA50_07040</name>
    <name evidence="1" type="ORF">I6J59_16725</name>
</gene>
<evidence type="ECO:0000313" key="4">
    <source>
        <dbReference type="Proteomes" id="UP000286038"/>
    </source>
</evidence>
<dbReference type="GeneID" id="93097776"/>
<evidence type="ECO:0000313" key="3">
    <source>
        <dbReference type="EMBL" id="RHM44005.1"/>
    </source>
</evidence>
<dbReference type="OrthoDB" id="1094829at2"/>
<sequence length="278" mass="31878">MMRKIYFLLLIVFLVACNSDKIMLFDVDAENSAALRFVNADMGTDLSGNALLGENDTTQTVTFVVRKETYLIDTINLIVTTSGPVLNKERVFAIEQVVEYPKFTYLYDEHNNVVDSVIDAVAGVHYRPLDDPYTASFLRIPAGETQSVVPILLLRSKDLQERPYRLKLRLVPNENFAVDFDAPSKVRIINFSDIPSMPLYWEKDAVWFFGRYSATKLRFMVNYSDIDLSGSNLLNYGAADFTYYQKRLQKALMEYNATQLTPLKDETGRTMVFQYELN</sequence>
<protein>
    <submittedName>
        <fullName evidence="2">DUF4843 domain-containing protein</fullName>
    </submittedName>
</protein>
<dbReference type="EMBL" id="CP069450">
    <property type="protein sequence ID" value="QRO49530.1"/>
    <property type="molecule type" value="Genomic_DNA"/>
</dbReference>
<accession>A0A413IPR3</accession>
<evidence type="ECO:0000313" key="2">
    <source>
        <dbReference type="EMBL" id="RGY19047.1"/>
    </source>
</evidence>